<dbReference type="AlphaFoldDB" id="X1RJH9"/>
<organism evidence="1">
    <name type="scientific">marine sediment metagenome</name>
    <dbReference type="NCBI Taxonomy" id="412755"/>
    <lineage>
        <taxon>unclassified sequences</taxon>
        <taxon>metagenomes</taxon>
        <taxon>ecological metagenomes</taxon>
    </lineage>
</organism>
<name>X1RJH9_9ZZZZ</name>
<gene>
    <name evidence="1" type="ORF">S12H4_08789</name>
</gene>
<proteinExistence type="predicted"/>
<accession>X1RJH9</accession>
<protein>
    <submittedName>
        <fullName evidence="1">Uncharacterized protein</fullName>
    </submittedName>
</protein>
<sequence length="146" mass="16788">QDEKRMMHWTNYVTRATFLEREWDDQLASMLYGFHNGCFAGTWNDPPKWKLTGSDKKFNALARLGEGRHPESGEPIVWDKKPLPWGLISIDNPVHLGAWWYSLPPTRPPPARLGGVDQRLNGLLKRKHAALQAREEYLEQLVKGGE</sequence>
<comment type="caution">
    <text evidence="1">The sequence shown here is derived from an EMBL/GenBank/DDBJ whole genome shotgun (WGS) entry which is preliminary data.</text>
</comment>
<evidence type="ECO:0000313" key="1">
    <source>
        <dbReference type="EMBL" id="GAI67096.1"/>
    </source>
</evidence>
<dbReference type="EMBL" id="BARW01003446">
    <property type="protein sequence ID" value="GAI67096.1"/>
    <property type="molecule type" value="Genomic_DNA"/>
</dbReference>
<feature type="non-terminal residue" evidence="1">
    <location>
        <position position="1"/>
    </location>
</feature>
<reference evidence="1" key="1">
    <citation type="journal article" date="2014" name="Front. Microbiol.">
        <title>High frequency of phylogenetically diverse reductive dehalogenase-homologous genes in deep subseafloor sedimentary metagenomes.</title>
        <authorList>
            <person name="Kawai M."/>
            <person name="Futagami T."/>
            <person name="Toyoda A."/>
            <person name="Takaki Y."/>
            <person name="Nishi S."/>
            <person name="Hori S."/>
            <person name="Arai W."/>
            <person name="Tsubouchi T."/>
            <person name="Morono Y."/>
            <person name="Uchiyama I."/>
            <person name="Ito T."/>
            <person name="Fujiyama A."/>
            <person name="Inagaki F."/>
            <person name="Takami H."/>
        </authorList>
    </citation>
    <scope>NUCLEOTIDE SEQUENCE</scope>
    <source>
        <strain evidence="1">Expedition CK06-06</strain>
    </source>
</reference>